<dbReference type="OrthoDB" id="271881at2157"/>
<accession>E7QUT8</accession>
<sequence length="138" mass="15025">MSGLTRRALLGSAGTFAVAGCVFESKTSTFDSDHTIWLENGYDEEQTVHVWVVRKAADETVFEVTRQVGPADTAALYNLERTGATDVETFRVCVQLLDASSSDTGYKQCTTVETNECYGNVHIQIQKDGAVGITYAIC</sequence>
<dbReference type="eggNOG" id="arCOG09402">
    <property type="taxonomic scope" value="Archaea"/>
</dbReference>
<reference evidence="1 3" key="1">
    <citation type="journal article" date="2014" name="ISME J.">
        <title>Trehalose/2-sulfotrehalose biosynthesis and glycine-betaine uptake are widely spread mechanisms for osmoadaptation in the Halobacteriales.</title>
        <authorList>
            <person name="Youssef N.H."/>
            <person name="Savage-Ashlock K.N."/>
            <person name="McCully A.L."/>
            <person name="Luedtke B."/>
            <person name="Shaw E.I."/>
            <person name="Hoff W.D."/>
            <person name="Elshahed M.S."/>
        </authorList>
    </citation>
    <scope>NUCLEOTIDE SEQUENCE [LARGE SCALE GENOMIC DNA]</scope>
    <source>
        <strain evidence="1 3">DX253</strain>
    </source>
</reference>
<dbReference type="AlphaFoldDB" id="E7QUT8"/>
<evidence type="ECO:0008006" key="5">
    <source>
        <dbReference type="Google" id="ProtNLM"/>
    </source>
</evidence>
<evidence type="ECO:0000313" key="1">
    <source>
        <dbReference type="EMBL" id="EFW91745.1"/>
    </source>
</evidence>
<evidence type="ECO:0000313" key="2">
    <source>
        <dbReference type="EMBL" id="SHJ95241.1"/>
    </source>
</evidence>
<keyword evidence="4" id="KW-1185">Reference proteome</keyword>
<proteinExistence type="predicted"/>
<dbReference type="Proteomes" id="UP000184203">
    <property type="component" value="Unassembled WGS sequence"/>
</dbReference>
<name>E7QUT8_HALPU</name>
<dbReference type="EMBL" id="FRAN01000001">
    <property type="protein sequence ID" value="SHJ95241.1"/>
    <property type="molecule type" value="Genomic_DNA"/>
</dbReference>
<dbReference type="PATRIC" id="fig|797209.4.peg.2531"/>
<protein>
    <recommendedName>
        <fullName evidence="5">Lipoprotein</fullName>
    </recommendedName>
</protein>
<dbReference type="STRING" id="797209.GCA_000376445_00879"/>
<gene>
    <name evidence="2" type="ORF">SAMN05444342_0057</name>
    <name evidence="1" type="ORF">ZOD2009_12867</name>
</gene>
<dbReference type="EMBL" id="AEMG01000012">
    <property type="protein sequence ID" value="EFW91745.1"/>
    <property type="molecule type" value="Genomic_DNA"/>
</dbReference>
<dbReference type="PROSITE" id="PS51257">
    <property type="entry name" value="PROKAR_LIPOPROTEIN"/>
    <property type="match status" value="1"/>
</dbReference>
<dbReference type="RefSeq" id="WP_007980406.1">
    <property type="nucleotide sequence ID" value="NZ_AEMG01000012.1"/>
</dbReference>
<evidence type="ECO:0000313" key="4">
    <source>
        <dbReference type="Proteomes" id="UP000184203"/>
    </source>
</evidence>
<organism evidence="1 3">
    <name type="scientific">Haladaptatus paucihalophilus DX253</name>
    <dbReference type="NCBI Taxonomy" id="797209"/>
    <lineage>
        <taxon>Archaea</taxon>
        <taxon>Methanobacteriati</taxon>
        <taxon>Methanobacteriota</taxon>
        <taxon>Stenosarchaea group</taxon>
        <taxon>Halobacteria</taxon>
        <taxon>Halobacteriales</taxon>
        <taxon>Haladaptataceae</taxon>
        <taxon>Haladaptatus</taxon>
    </lineage>
</organism>
<dbReference type="Proteomes" id="UP000003751">
    <property type="component" value="Unassembled WGS sequence"/>
</dbReference>
<reference evidence="4" key="3">
    <citation type="submission" date="2016-11" db="EMBL/GenBank/DDBJ databases">
        <authorList>
            <person name="Varghese N."/>
            <person name="Submissions S."/>
        </authorList>
    </citation>
    <scope>NUCLEOTIDE SEQUENCE [LARGE SCALE GENOMIC DNA]</scope>
    <source>
        <strain evidence="4">DX253</strain>
    </source>
</reference>
<reference evidence="2" key="2">
    <citation type="submission" date="2016-11" db="EMBL/GenBank/DDBJ databases">
        <authorList>
            <person name="Jaros S."/>
            <person name="Januszkiewicz K."/>
            <person name="Wedrychowicz H."/>
        </authorList>
    </citation>
    <scope>NUCLEOTIDE SEQUENCE [LARGE SCALE GENOMIC DNA]</scope>
    <source>
        <strain evidence="2">DX253</strain>
    </source>
</reference>
<evidence type="ECO:0000313" key="3">
    <source>
        <dbReference type="Proteomes" id="UP000003751"/>
    </source>
</evidence>